<sequence>MHGRVLLQPRTLRVPPETAMRLRVAAGLAGLLRPLGLPLNEELSNKTRKILSMTQRVP</sequence>
<proteinExistence type="predicted"/>
<evidence type="ECO:0000313" key="1">
    <source>
        <dbReference type="EMBL" id="SUS08025.1"/>
    </source>
</evidence>
<protein>
    <submittedName>
        <fullName evidence="1">Uncharacterized protein</fullName>
    </submittedName>
</protein>
<name>A0A380THY2_9ZZZZ</name>
<accession>A0A380THY2</accession>
<gene>
    <name evidence="1" type="ORF">DF3PB_560008</name>
</gene>
<organism evidence="1">
    <name type="scientific">metagenome</name>
    <dbReference type="NCBI Taxonomy" id="256318"/>
    <lineage>
        <taxon>unclassified sequences</taxon>
        <taxon>metagenomes</taxon>
    </lineage>
</organism>
<dbReference type="EMBL" id="UIDG01000512">
    <property type="protein sequence ID" value="SUS08025.1"/>
    <property type="molecule type" value="Genomic_DNA"/>
</dbReference>
<dbReference type="AlphaFoldDB" id="A0A380THY2"/>
<reference evidence="1" key="1">
    <citation type="submission" date="2018-07" db="EMBL/GenBank/DDBJ databases">
        <authorList>
            <person name="Quirk P.G."/>
            <person name="Krulwich T.A."/>
        </authorList>
    </citation>
    <scope>NUCLEOTIDE SEQUENCE</scope>
</reference>